<organism evidence="3 4">
    <name type="scientific">Paenibacillus soyae</name>
    <dbReference type="NCBI Taxonomy" id="2969249"/>
    <lineage>
        <taxon>Bacteria</taxon>
        <taxon>Bacillati</taxon>
        <taxon>Bacillota</taxon>
        <taxon>Bacilli</taxon>
        <taxon>Bacillales</taxon>
        <taxon>Paenibacillaceae</taxon>
        <taxon>Paenibacillus</taxon>
    </lineage>
</organism>
<accession>A0A9X2MKJ4</accession>
<evidence type="ECO:0000256" key="1">
    <source>
        <dbReference type="SAM" id="SignalP"/>
    </source>
</evidence>
<dbReference type="InterPro" id="IPR012854">
    <property type="entry name" value="Cu_amine_oxidase-like_N"/>
</dbReference>
<sequence>MKFRKVAVWLVLLSLCGGTIIFANDAAQKVRVLINGGELDESGLMLDGKTYLPLREVANALNAIVKWDNANKRATVYKPNVHMFLYNKGNSPFGVVEKGFQGKIKVFSQIDNLQTDIAAVKFSIVDPYGKEKTIQSKNVASEMKDKDIFWFVSEEFDYKFESTGIYTVKFYLKVESSEEWAVVSEKQIPSRVPKD</sequence>
<gene>
    <name evidence="3" type="ORF">NQZ67_06960</name>
</gene>
<dbReference type="SUPFAM" id="SSF55383">
    <property type="entry name" value="Copper amine oxidase, domain N"/>
    <property type="match status" value="1"/>
</dbReference>
<name>A0A9X2MKJ4_9BACL</name>
<feature type="chain" id="PRO_5040818050" evidence="1">
    <location>
        <begin position="24"/>
        <end position="195"/>
    </location>
</feature>
<dbReference type="RefSeq" id="WP_257444090.1">
    <property type="nucleotide sequence ID" value="NZ_JANIPJ010000004.1"/>
</dbReference>
<evidence type="ECO:0000313" key="3">
    <source>
        <dbReference type="EMBL" id="MCR2803623.1"/>
    </source>
</evidence>
<dbReference type="EMBL" id="JANIPJ010000004">
    <property type="protein sequence ID" value="MCR2803623.1"/>
    <property type="molecule type" value="Genomic_DNA"/>
</dbReference>
<feature type="signal peptide" evidence="1">
    <location>
        <begin position="1"/>
        <end position="23"/>
    </location>
</feature>
<feature type="domain" description="Copper amine oxidase-like N-terminal" evidence="2">
    <location>
        <begin position="34"/>
        <end position="89"/>
    </location>
</feature>
<proteinExistence type="predicted"/>
<dbReference type="Proteomes" id="UP001141950">
    <property type="component" value="Unassembled WGS sequence"/>
</dbReference>
<keyword evidence="4" id="KW-1185">Reference proteome</keyword>
<keyword evidence="1" id="KW-0732">Signal</keyword>
<dbReference type="AlphaFoldDB" id="A0A9X2MKJ4"/>
<evidence type="ECO:0000259" key="2">
    <source>
        <dbReference type="Pfam" id="PF07833"/>
    </source>
</evidence>
<evidence type="ECO:0000313" key="4">
    <source>
        <dbReference type="Proteomes" id="UP001141950"/>
    </source>
</evidence>
<reference evidence="3" key="1">
    <citation type="submission" date="2022-08" db="EMBL/GenBank/DDBJ databases">
        <title>The genomic sequence of strain Paenibacillus sp. SCIV0701.</title>
        <authorList>
            <person name="Zhao H."/>
        </authorList>
    </citation>
    <scope>NUCLEOTIDE SEQUENCE</scope>
    <source>
        <strain evidence="3">SCIV0701</strain>
    </source>
</reference>
<dbReference type="Pfam" id="PF07833">
    <property type="entry name" value="Cu_amine_oxidN1"/>
    <property type="match status" value="1"/>
</dbReference>
<protein>
    <submittedName>
        <fullName evidence="3">Copper amine oxidase N-terminal domain-containing protein</fullName>
    </submittedName>
</protein>
<dbReference type="InterPro" id="IPR036582">
    <property type="entry name" value="Mao_N_sf"/>
</dbReference>
<comment type="caution">
    <text evidence="3">The sequence shown here is derived from an EMBL/GenBank/DDBJ whole genome shotgun (WGS) entry which is preliminary data.</text>
</comment>